<keyword evidence="2" id="KW-0732">Signal</keyword>
<feature type="region of interest" description="Disordered" evidence="1">
    <location>
        <begin position="67"/>
        <end position="96"/>
    </location>
</feature>
<dbReference type="EMBL" id="PGCI01000350">
    <property type="protein sequence ID" value="PLW28859.1"/>
    <property type="molecule type" value="Genomic_DNA"/>
</dbReference>
<feature type="region of interest" description="Disordered" evidence="1">
    <location>
        <begin position="116"/>
        <end position="137"/>
    </location>
</feature>
<evidence type="ECO:0000313" key="3">
    <source>
        <dbReference type="EMBL" id="PLW28859.1"/>
    </source>
</evidence>
<organism evidence="3 4">
    <name type="scientific">Puccinia coronata f. sp. avenae</name>
    <dbReference type="NCBI Taxonomy" id="200324"/>
    <lineage>
        <taxon>Eukaryota</taxon>
        <taxon>Fungi</taxon>
        <taxon>Dikarya</taxon>
        <taxon>Basidiomycota</taxon>
        <taxon>Pucciniomycotina</taxon>
        <taxon>Pucciniomycetes</taxon>
        <taxon>Pucciniales</taxon>
        <taxon>Pucciniaceae</taxon>
        <taxon>Puccinia</taxon>
    </lineage>
</organism>
<reference evidence="3 4" key="1">
    <citation type="submission" date="2017-11" db="EMBL/GenBank/DDBJ databases">
        <title>De novo assembly and phasing of dikaryotic genomes from two isolates of Puccinia coronata f. sp. avenae, the causal agent of oat crown rust.</title>
        <authorList>
            <person name="Miller M.E."/>
            <person name="Zhang Y."/>
            <person name="Omidvar V."/>
            <person name="Sperschneider J."/>
            <person name="Schwessinger B."/>
            <person name="Raley C."/>
            <person name="Palmer J.M."/>
            <person name="Garnica D."/>
            <person name="Upadhyaya N."/>
            <person name="Rathjen J."/>
            <person name="Taylor J.M."/>
            <person name="Park R.F."/>
            <person name="Dodds P.N."/>
            <person name="Hirsch C.D."/>
            <person name="Kianian S.F."/>
            <person name="Figueroa M."/>
        </authorList>
    </citation>
    <scope>NUCLEOTIDE SEQUENCE [LARGE SCALE GENOMIC DNA]</scope>
    <source>
        <strain evidence="3">12SD80</strain>
    </source>
</reference>
<feature type="signal peptide" evidence="2">
    <location>
        <begin position="1"/>
        <end position="18"/>
    </location>
</feature>
<sequence>MVPPSLALLSILRGLIVCSDPSLMALAMIPTKSRQEARRARPEANFDGLHNNVPLVASGLIDPRLHASPSSGTLHDDTAALGPNSTPDCKKPSMATESGRCASERYDLQPNLPAWLNPPSCSRKQSKQGDSLYGPLRGLRLTSSRSRKHIKKEDGLYSPFRGLRLTEKKPRALARRRQSPDQAACRTACLPSMTPPDLSTESARLAFSPSADLLLDLPIPSGLPSASALAVATHGGSPDSDSVPLDSPVPPKAPADEILVRIAAVPPSTMRPLLRLLRAH</sequence>
<evidence type="ECO:0000256" key="1">
    <source>
        <dbReference type="SAM" id="MobiDB-lite"/>
    </source>
</evidence>
<comment type="caution">
    <text evidence="3">The sequence shown here is derived from an EMBL/GenBank/DDBJ whole genome shotgun (WGS) entry which is preliminary data.</text>
</comment>
<feature type="chain" id="PRO_5014665913" evidence="2">
    <location>
        <begin position="19"/>
        <end position="280"/>
    </location>
</feature>
<gene>
    <name evidence="3" type="ORF">PCASD_20066</name>
</gene>
<accession>A0A2N5TTR2</accession>
<proteinExistence type="predicted"/>
<dbReference type="Proteomes" id="UP000235392">
    <property type="component" value="Unassembled WGS sequence"/>
</dbReference>
<evidence type="ECO:0000256" key="2">
    <source>
        <dbReference type="SAM" id="SignalP"/>
    </source>
</evidence>
<evidence type="ECO:0000313" key="4">
    <source>
        <dbReference type="Proteomes" id="UP000235392"/>
    </source>
</evidence>
<feature type="compositionally biased region" description="Low complexity" evidence="1">
    <location>
        <begin position="237"/>
        <end position="246"/>
    </location>
</feature>
<dbReference type="AlphaFoldDB" id="A0A2N5TTR2"/>
<protein>
    <submittedName>
        <fullName evidence="3">Uncharacterized protein</fullName>
    </submittedName>
</protein>
<feature type="region of interest" description="Disordered" evidence="1">
    <location>
        <begin position="230"/>
        <end position="251"/>
    </location>
</feature>
<name>A0A2N5TTR2_9BASI</name>